<comment type="caution">
    <text evidence="2">The sequence shown here is derived from an EMBL/GenBank/DDBJ whole genome shotgun (WGS) entry which is preliminary data.</text>
</comment>
<dbReference type="Proteomes" id="UP000396862">
    <property type="component" value="Unassembled WGS sequence"/>
</dbReference>
<dbReference type="PANTHER" id="PTHR43546:SF3">
    <property type="entry name" value="UPF0173 METAL-DEPENDENT HYDROLASE MJ1163"/>
    <property type="match status" value="1"/>
</dbReference>
<dbReference type="AlphaFoldDB" id="A0A2P8CF73"/>
<name>A0A2P8CF73_9BACT</name>
<keyword evidence="4" id="KW-1185">Reference proteome</keyword>
<dbReference type="RefSeq" id="WP_106541472.1">
    <property type="nucleotide sequence ID" value="NZ_BLAU01000001.1"/>
</dbReference>
<dbReference type="InterPro" id="IPR050114">
    <property type="entry name" value="UPF0173_UPF0282_UlaG_hydrolase"/>
</dbReference>
<protein>
    <submittedName>
        <fullName evidence="2">L-ascorbate metabolism protein UlaG (Beta-lactamase superfamily)</fullName>
    </submittedName>
    <submittedName>
        <fullName evidence="1">Metal-dependent hydrolase</fullName>
    </submittedName>
</protein>
<evidence type="ECO:0000313" key="3">
    <source>
        <dbReference type="Proteomes" id="UP000240621"/>
    </source>
</evidence>
<gene>
    <name evidence="2" type="ORF">CLV93_10339</name>
    <name evidence="1" type="ORF">JCM18694_34190</name>
</gene>
<evidence type="ECO:0000313" key="4">
    <source>
        <dbReference type="Proteomes" id="UP000396862"/>
    </source>
</evidence>
<dbReference type="Gene3D" id="3.60.15.10">
    <property type="entry name" value="Ribonuclease Z/Hydroxyacylglutathione hydrolase-like"/>
    <property type="match status" value="1"/>
</dbReference>
<dbReference type="SUPFAM" id="SSF56281">
    <property type="entry name" value="Metallo-hydrolase/oxidoreductase"/>
    <property type="match status" value="1"/>
</dbReference>
<accession>A0A2P8CF73</accession>
<proteinExistence type="predicted"/>
<dbReference type="GO" id="GO:0016787">
    <property type="term" value="F:hydrolase activity"/>
    <property type="evidence" value="ECO:0007669"/>
    <property type="project" value="UniProtKB-KW"/>
</dbReference>
<dbReference type="PANTHER" id="PTHR43546">
    <property type="entry name" value="UPF0173 METAL-DEPENDENT HYDROLASE MJ1163-RELATED"/>
    <property type="match status" value="1"/>
</dbReference>
<dbReference type="EMBL" id="BLAU01000001">
    <property type="protein sequence ID" value="GET23173.1"/>
    <property type="molecule type" value="Genomic_DNA"/>
</dbReference>
<evidence type="ECO:0000313" key="1">
    <source>
        <dbReference type="EMBL" id="GET23173.1"/>
    </source>
</evidence>
<dbReference type="OrthoDB" id="9789133at2"/>
<reference evidence="2 3" key="1">
    <citation type="submission" date="2018-03" db="EMBL/GenBank/DDBJ databases">
        <title>Genomic Encyclopedia of Archaeal and Bacterial Type Strains, Phase II (KMG-II): from individual species to whole genera.</title>
        <authorList>
            <person name="Goeker M."/>
        </authorList>
    </citation>
    <scope>NUCLEOTIDE SEQUENCE [LARGE SCALE GENOMIC DNA]</scope>
    <source>
        <strain evidence="2 3">DSM 27267</strain>
    </source>
</reference>
<organism evidence="2 3">
    <name type="scientific">Prolixibacter denitrificans</name>
    <dbReference type="NCBI Taxonomy" id="1541063"/>
    <lineage>
        <taxon>Bacteria</taxon>
        <taxon>Pseudomonadati</taxon>
        <taxon>Bacteroidota</taxon>
        <taxon>Bacteroidia</taxon>
        <taxon>Marinilabiliales</taxon>
        <taxon>Prolixibacteraceae</taxon>
        <taxon>Prolixibacter</taxon>
    </lineage>
</organism>
<dbReference type="InterPro" id="IPR036866">
    <property type="entry name" value="RibonucZ/Hydroxyglut_hydro"/>
</dbReference>
<evidence type="ECO:0000313" key="2">
    <source>
        <dbReference type="EMBL" id="PSK83624.1"/>
    </source>
</evidence>
<dbReference type="Proteomes" id="UP000240621">
    <property type="component" value="Unassembled WGS sequence"/>
</dbReference>
<sequence>MSHILIMLALLFQGQPAAKTFETDTFQTDKGNLAITFIGHGTLMMMWDGKVIHIDPVSREADYSKLPKANLILVTHEHGDHLDPATIAQLRQGNTQVVVSKSCEGKVPDETVLTNGQSITADGIQVEAVPAYNLVHKRSNGQPFHPKGNGNGYVLTMGGKRIYIAGDTENIPEIKNLKNIDIAFLPMNLPYTMTPEQTAEAARSFMPKILYPYHFGQTDPQKLVKLLKGTSIDVRVRKME</sequence>
<dbReference type="Pfam" id="PF13483">
    <property type="entry name" value="Lactamase_B_3"/>
    <property type="match status" value="1"/>
</dbReference>
<keyword evidence="1" id="KW-0378">Hydrolase</keyword>
<dbReference type="EMBL" id="PYGC01000003">
    <property type="protein sequence ID" value="PSK83624.1"/>
    <property type="molecule type" value="Genomic_DNA"/>
</dbReference>
<reference evidence="1 4" key="2">
    <citation type="submission" date="2019-10" db="EMBL/GenBank/DDBJ databases">
        <title>Prolixibacter strains distinguished by the presence of nitrate reductase genes were adept at nitrate-dependent anaerobic corrosion of metallic iron and carbon steel.</title>
        <authorList>
            <person name="Iino T."/>
            <person name="Shono N."/>
            <person name="Ito K."/>
            <person name="Nakamura R."/>
            <person name="Sueoka K."/>
            <person name="Harayama S."/>
            <person name="Ohkuma M."/>
        </authorList>
    </citation>
    <scope>NUCLEOTIDE SEQUENCE [LARGE SCALE GENOMIC DNA]</scope>
    <source>
        <strain evidence="1 4">MIC1-1</strain>
    </source>
</reference>